<dbReference type="AlphaFoldDB" id="A0A1V6N5U2"/>
<name>A0A1V6N5U2_PENPO</name>
<evidence type="ECO:0000313" key="2">
    <source>
        <dbReference type="Proteomes" id="UP000191408"/>
    </source>
</evidence>
<comment type="caution">
    <text evidence="1">The sequence shown here is derived from an EMBL/GenBank/DDBJ whole genome shotgun (WGS) entry which is preliminary data.</text>
</comment>
<sequence>MDYISAVPDRPDFLPLFTLKI</sequence>
<gene>
    <name evidence="1" type="ORF">PENPOL_c030G03586</name>
</gene>
<evidence type="ECO:0000313" key="1">
    <source>
        <dbReference type="EMBL" id="OQD60041.1"/>
    </source>
</evidence>
<accession>A0A1V6N5U2</accession>
<dbReference type="Proteomes" id="UP000191408">
    <property type="component" value="Unassembled WGS sequence"/>
</dbReference>
<keyword evidence="2" id="KW-1185">Reference proteome</keyword>
<protein>
    <submittedName>
        <fullName evidence="1">Uncharacterized protein</fullName>
    </submittedName>
</protein>
<reference evidence="2" key="1">
    <citation type="journal article" date="2017" name="Nat. Microbiol.">
        <title>Global analysis of biosynthetic gene clusters reveals vast potential of secondary metabolite production in Penicillium species.</title>
        <authorList>
            <person name="Nielsen J.C."/>
            <person name="Grijseels S."/>
            <person name="Prigent S."/>
            <person name="Ji B."/>
            <person name="Dainat J."/>
            <person name="Nielsen K.F."/>
            <person name="Frisvad J.C."/>
            <person name="Workman M."/>
            <person name="Nielsen J."/>
        </authorList>
    </citation>
    <scope>NUCLEOTIDE SEQUENCE [LARGE SCALE GENOMIC DNA]</scope>
    <source>
        <strain evidence="2">IBT 4502</strain>
    </source>
</reference>
<organism evidence="1 2">
    <name type="scientific">Penicillium polonicum</name>
    <dbReference type="NCBI Taxonomy" id="60169"/>
    <lineage>
        <taxon>Eukaryota</taxon>
        <taxon>Fungi</taxon>
        <taxon>Dikarya</taxon>
        <taxon>Ascomycota</taxon>
        <taxon>Pezizomycotina</taxon>
        <taxon>Eurotiomycetes</taxon>
        <taxon>Eurotiomycetidae</taxon>
        <taxon>Eurotiales</taxon>
        <taxon>Aspergillaceae</taxon>
        <taxon>Penicillium</taxon>
    </lineage>
</organism>
<dbReference type="EMBL" id="MDYM01000030">
    <property type="protein sequence ID" value="OQD60041.1"/>
    <property type="molecule type" value="Genomic_DNA"/>
</dbReference>
<proteinExistence type="predicted"/>